<reference evidence="3" key="2">
    <citation type="journal article" date="2013" name="Nat. Commun.">
        <title>Genome of the Chinese tree shrew.</title>
        <authorList>
            <person name="Fan Y."/>
            <person name="Huang Z.Y."/>
            <person name="Cao C.C."/>
            <person name="Chen C.S."/>
            <person name="Chen Y.X."/>
            <person name="Fan D.D."/>
            <person name="He J."/>
            <person name="Hou H.L."/>
            <person name="Hu L."/>
            <person name="Hu X.T."/>
            <person name="Jiang X.T."/>
            <person name="Lai R."/>
            <person name="Lang Y.S."/>
            <person name="Liang B."/>
            <person name="Liao S.G."/>
            <person name="Mu D."/>
            <person name="Ma Y.Y."/>
            <person name="Niu Y.Y."/>
            <person name="Sun X.Q."/>
            <person name="Xia J.Q."/>
            <person name="Xiao J."/>
            <person name="Xiong Z.Q."/>
            <person name="Xu L."/>
            <person name="Yang L."/>
            <person name="Zhang Y."/>
            <person name="Zhao W."/>
            <person name="Zhao X.D."/>
            <person name="Zheng Y.T."/>
            <person name="Zhou J.M."/>
            <person name="Zhu Y.B."/>
            <person name="Zhang G.J."/>
            <person name="Wang J."/>
            <person name="Yao Y.G."/>
        </authorList>
    </citation>
    <scope>NUCLEOTIDE SEQUENCE [LARGE SCALE GENOMIC DNA]</scope>
</reference>
<dbReference type="Proteomes" id="UP000011518">
    <property type="component" value="Unassembled WGS sequence"/>
</dbReference>
<dbReference type="InParanoid" id="L9JJG0"/>
<feature type="region of interest" description="Disordered" evidence="1">
    <location>
        <begin position="130"/>
        <end position="153"/>
    </location>
</feature>
<gene>
    <name evidence="2" type="ORF">TREES_T100012279</name>
</gene>
<evidence type="ECO:0000313" key="3">
    <source>
        <dbReference type="Proteomes" id="UP000011518"/>
    </source>
</evidence>
<accession>L9JJG0</accession>
<dbReference type="AlphaFoldDB" id="L9JJG0"/>
<evidence type="ECO:0000313" key="2">
    <source>
        <dbReference type="EMBL" id="ELW49302.1"/>
    </source>
</evidence>
<proteinExistence type="predicted"/>
<reference evidence="3" key="1">
    <citation type="submission" date="2012-07" db="EMBL/GenBank/DDBJ databases">
        <title>Genome of the Chinese tree shrew, a rising model animal genetically related to primates.</title>
        <authorList>
            <person name="Zhang G."/>
            <person name="Fan Y."/>
            <person name="Yao Y."/>
            <person name="Huang Z."/>
        </authorList>
    </citation>
    <scope>NUCLEOTIDE SEQUENCE [LARGE SCALE GENOMIC DNA]</scope>
</reference>
<evidence type="ECO:0000256" key="1">
    <source>
        <dbReference type="SAM" id="MobiDB-lite"/>
    </source>
</evidence>
<dbReference type="EMBL" id="KB320999">
    <property type="protein sequence ID" value="ELW49302.1"/>
    <property type="molecule type" value="Genomic_DNA"/>
</dbReference>
<protein>
    <submittedName>
        <fullName evidence="2">Uncharacterized protein</fullName>
    </submittedName>
</protein>
<organism evidence="2 3">
    <name type="scientific">Tupaia chinensis</name>
    <name type="common">Chinese tree shrew</name>
    <name type="synonym">Tupaia belangeri chinensis</name>
    <dbReference type="NCBI Taxonomy" id="246437"/>
    <lineage>
        <taxon>Eukaryota</taxon>
        <taxon>Metazoa</taxon>
        <taxon>Chordata</taxon>
        <taxon>Craniata</taxon>
        <taxon>Vertebrata</taxon>
        <taxon>Euteleostomi</taxon>
        <taxon>Mammalia</taxon>
        <taxon>Eutheria</taxon>
        <taxon>Euarchontoglires</taxon>
        <taxon>Scandentia</taxon>
        <taxon>Tupaiidae</taxon>
        <taxon>Tupaia</taxon>
    </lineage>
</organism>
<sequence length="153" mass="16684">MAGAGWWLCRVTDEEKGVLDEQSGQVYHGPGWLSLPHGLVFGFKNCPPYFALPPLTVSFSLDPKHPVCPHLRAFALAVHGSLLLFLASSRDMTVKGAHPCRQAVAVSHAGITPCIWGQNAFLHSLSLAQTPKPMGPRPSNRTRRSSYIFPSLN</sequence>
<name>L9JJG0_TUPCH</name>
<keyword evidence="3" id="KW-1185">Reference proteome</keyword>